<proteinExistence type="predicted"/>
<sequence>MITTKTAMAVTVAAAEDGAAVDTQKAEEIVDAAVKFVGGTTIEQLHIVADSEALPALAVALATRENLPENLTLVEAGHELDNEFVVVSADFILAMAG</sequence>
<dbReference type="EMBL" id="FTOF01000001">
    <property type="protein sequence ID" value="SIS39075.1"/>
    <property type="molecule type" value="Genomic_DNA"/>
</dbReference>
<keyword evidence="2" id="KW-1185">Reference proteome</keyword>
<evidence type="ECO:0000313" key="1">
    <source>
        <dbReference type="EMBL" id="SIS39075.1"/>
    </source>
</evidence>
<gene>
    <name evidence="1" type="ORF">SAMN05444817_101231</name>
</gene>
<name>A0A1N7IPR4_9CORY</name>
<accession>A0A1N7IPR4</accession>
<organism evidence="1 2">
    <name type="scientific">Corynebacterium appendicis CIP 107643</name>
    <dbReference type="NCBI Taxonomy" id="1161099"/>
    <lineage>
        <taxon>Bacteria</taxon>
        <taxon>Bacillati</taxon>
        <taxon>Actinomycetota</taxon>
        <taxon>Actinomycetes</taxon>
        <taxon>Mycobacteriales</taxon>
        <taxon>Corynebacteriaceae</taxon>
        <taxon>Corynebacterium</taxon>
    </lineage>
</organism>
<dbReference type="OrthoDB" id="4416537at2"/>
<protein>
    <submittedName>
        <fullName evidence="1">Uncharacterized protein</fullName>
    </submittedName>
</protein>
<dbReference type="RefSeq" id="WP_076598206.1">
    <property type="nucleotide sequence ID" value="NZ_CP046976.1"/>
</dbReference>
<reference evidence="2" key="1">
    <citation type="submission" date="2017-01" db="EMBL/GenBank/DDBJ databases">
        <authorList>
            <person name="Varghese N."/>
            <person name="Submissions S."/>
        </authorList>
    </citation>
    <scope>NUCLEOTIDE SEQUENCE [LARGE SCALE GENOMIC DNA]</scope>
    <source>
        <strain evidence="2">DSM 44531</strain>
    </source>
</reference>
<dbReference type="STRING" id="1161099.SAMN05444817_101231"/>
<dbReference type="Proteomes" id="UP000186292">
    <property type="component" value="Unassembled WGS sequence"/>
</dbReference>
<dbReference type="AlphaFoldDB" id="A0A1N7IPR4"/>
<evidence type="ECO:0000313" key="2">
    <source>
        <dbReference type="Proteomes" id="UP000186292"/>
    </source>
</evidence>